<dbReference type="Gene3D" id="1.20.5.340">
    <property type="match status" value="1"/>
</dbReference>
<evidence type="ECO:0000313" key="3">
    <source>
        <dbReference type="Proteomes" id="UP000092600"/>
    </source>
</evidence>
<proteinExistence type="predicted"/>
<feature type="coiled-coil region" evidence="1">
    <location>
        <begin position="37"/>
        <end position="88"/>
    </location>
</feature>
<comment type="caution">
    <text evidence="2">The sequence shown here is derived from an EMBL/GenBank/DDBJ whole genome shotgun (WGS) entry which is preliminary data.</text>
</comment>
<organism evidence="2 3">
    <name type="scientific">Ananas comosus</name>
    <name type="common">Pineapple</name>
    <name type="synonym">Ananas ananas</name>
    <dbReference type="NCBI Taxonomy" id="4615"/>
    <lineage>
        <taxon>Eukaryota</taxon>
        <taxon>Viridiplantae</taxon>
        <taxon>Streptophyta</taxon>
        <taxon>Embryophyta</taxon>
        <taxon>Tracheophyta</taxon>
        <taxon>Spermatophyta</taxon>
        <taxon>Magnoliopsida</taxon>
        <taxon>Liliopsida</taxon>
        <taxon>Poales</taxon>
        <taxon>Bromeliaceae</taxon>
        <taxon>Bromelioideae</taxon>
        <taxon>Ananas</taxon>
    </lineage>
</organism>
<accession>A0A199UU36</accession>
<name>A0A199UU36_ANACO</name>
<sequence length="137" mass="15269">MGRSRAPVAETSTVAQPSTAQLAALADNEGQGESDRHKSNRERLVDLEAQLTRLDEKVTKASTHEQRIAMLEATLTQLVESVTELQDNTKEAVHHLKEQTIELFARSLYVISLDSRSLPICEVAPRDGFAWLARFVQ</sequence>
<gene>
    <name evidence="2" type="ORF">ACMD2_18752</name>
</gene>
<evidence type="ECO:0000313" key="2">
    <source>
        <dbReference type="EMBL" id="OAY68155.1"/>
    </source>
</evidence>
<dbReference type="EMBL" id="LSRQ01005087">
    <property type="protein sequence ID" value="OAY68155.1"/>
    <property type="molecule type" value="Genomic_DNA"/>
</dbReference>
<reference evidence="2 3" key="1">
    <citation type="journal article" date="2016" name="DNA Res.">
        <title>The draft genome of MD-2 pineapple using hybrid error correction of long reads.</title>
        <authorList>
            <person name="Redwan R.M."/>
            <person name="Saidin A."/>
            <person name="Kumar S.V."/>
        </authorList>
    </citation>
    <scope>NUCLEOTIDE SEQUENCE [LARGE SCALE GENOMIC DNA]</scope>
    <source>
        <strain evidence="3">cv. MD2</strain>
        <tissue evidence="2">Leaf</tissue>
    </source>
</reference>
<evidence type="ECO:0000256" key="1">
    <source>
        <dbReference type="SAM" id="Coils"/>
    </source>
</evidence>
<dbReference type="AlphaFoldDB" id="A0A199UU36"/>
<protein>
    <submittedName>
        <fullName evidence="2">Uncharacterized protein</fullName>
    </submittedName>
</protein>
<dbReference type="Proteomes" id="UP000092600">
    <property type="component" value="Unassembled WGS sequence"/>
</dbReference>
<feature type="non-terminal residue" evidence="2">
    <location>
        <position position="137"/>
    </location>
</feature>
<keyword evidence="1" id="KW-0175">Coiled coil</keyword>